<keyword evidence="2" id="KW-1003">Cell membrane</keyword>
<dbReference type="InterPro" id="IPR016174">
    <property type="entry name" value="Di-haem_cyt_TM"/>
</dbReference>
<keyword evidence="4 6" id="KW-1133">Transmembrane helix</keyword>
<dbReference type="SUPFAM" id="SSF81342">
    <property type="entry name" value="Transmembrane di-heme cytochromes"/>
    <property type="match status" value="1"/>
</dbReference>
<name>A0A2S1LP14_9FLAO</name>
<evidence type="ECO:0000313" key="9">
    <source>
        <dbReference type="Proteomes" id="UP000244677"/>
    </source>
</evidence>
<dbReference type="KEGG" id="fki:FK004_09725"/>
<dbReference type="GO" id="GO:0009055">
    <property type="term" value="F:electron transfer activity"/>
    <property type="evidence" value="ECO:0007669"/>
    <property type="project" value="InterPro"/>
</dbReference>
<dbReference type="InterPro" id="IPR051542">
    <property type="entry name" value="Hydrogenase_cytochrome"/>
</dbReference>
<dbReference type="PANTHER" id="PTHR30485">
    <property type="entry name" value="NI/FE-HYDROGENASE 1 B-TYPE CYTOCHROME SUBUNIT"/>
    <property type="match status" value="1"/>
</dbReference>
<dbReference type="InterPro" id="IPR011577">
    <property type="entry name" value="Cyt_b561_bac/Ni-Hgenase"/>
</dbReference>
<evidence type="ECO:0000259" key="7">
    <source>
        <dbReference type="Pfam" id="PF01292"/>
    </source>
</evidence>
<dbReference type="Gene3D" id="1.20.950.20">
    <property type="entry name" value="Transmembrane di-heme cytochromes, Chain C"/>
    <property type="match status" value="1"/>
</dbReference>
<keyword evidence="5 6" id="KW-0472">Membrane</keyword>
<dbReference type="GO" id="GO:0022904">
    <property type="term" value="P:respiratory electron transport chain"/>
    <property type="evidence" value="ECO:0007669"/>
    <property type="project" value="InterPro"/>
</dbReference>
<feature type="transmembrane region" description="Helical" evidence="6">
    <location>
        <begin position="155"/>
        <end position="172"/>
    </location>
</feature>
<sequence length="190" mass="21273">MKTNKFNLANRLIHWALALTFLFILLTVFLRTGWMNKGSMGNIIQENLSQSGITISKEDAAKIGKEVRRPMWQYHVIAGYVLIGLYVIRIAITIRQGVGFANPFAPDSSTKEKFKSWIYILFYGLVCVSLFTGFMVVNGPKTLKDAMETVHVQSLYYAITFIVLHIGGVLIAEMTSEKGIVSNMISGSKK</sequence>
<accession>A0A2S1LP14</accession>
<feature type="transmembrane region" description="Helical" evidence="6">
    <location>
        <begin position="72"/>
        <end position="92"/>
    </location>
</feature>
<evidence type="ECO:0000256" key="3">
    <source>
        <dbReference type="ARBA" id="ARBA00022692"/>
    </source>
</evidence>
<evidence type="ECO:0000256" key="4">
    <source>
        <dbReference type="ARBA" id="ARBA00022989"/>
    </source>
</evidence>
<dbReference type="Pfam" id="PF01292">
    <property type="entry name" value="Ni_hydr_CYTB"/>
    <property type="match status" value="1"/>
</dbReference>
<reference evidence="8 9" key="1">
    <citation type="submission" date="2017-04" db="EMBL/GenBank/DDBJ databases">
        <title>Complete genome sequence of Flavobacterium kingsejong AJ004.</title>
        <authorList>
            <person name="Lee P.C."/>
        </authorList>
    </citation>
    <scope>NUCLEOTIDE SEQUENCE [LARGE SCALE GENOMIC DNA]</scope>
    <source>
        <strain evidence="8 9">AJ004</strain>
    </source>
</reference>
<dbReference type="AlphaFoldDB" id="A0A2S1LP14"/>
<evidence type="ECO:0000256" key="2">
    <source>
        <dbReference type="ARBA" id="ARBA00022475"/>
    </source>
</evidence>
<protein>
    <submittedName>
        <fullName evidence="8">Cytochrome B</fullName>
    </submittedName>
</protein>
<comment type="subcellular location">
    <subcellularLocation>
        <location evidence="1">Cell membrane</location>
        <topology evidence="1">Multi-pass membrane protein</topology>
    </subcellularLocation>
</comment>
<feature type="domain" description="Cytochrome b561 bacterial/Ni-hydrogenase" evidence="7">
    <location>
        <begin position="6"/>
        <end position="187"/>
    </location>
</feature>
<keyword evidence="3 6" id="KW-0812">Transmembrane</keyword>
<dbReference type="EMBL" id="CP020919">
    <property type="protein sequence ID" value="AWG25495.1"/>
    <property type="molecule type" value="Genomic_DNA"/>
</dbReference>
<dbReference type="OrthoDB" id="5615941at2"/>
<dbReference type="GO" id="GO:0005886">
    <property type="term" value="C:plasma membrane"/>
    <property type="evidence" value="ECO:0007669"/>
    <property type="project" value="UniProtKB-SubCell"/>
</dbReference>
<feature type="transmembrane region" description="Helical" evidence="6">
    <location>
        <begin position="117"/>
        <end position="135"/>
    </location>
</feature>
<dbReference type="PANTHER" id="PTHR30485:SF0">
    <property type="entry name" value="NI_FE-HYDROGENASE 1 B-TYPE CYTOCHROME SUBUNIT-RELATED"/>
    <property type="match status" value="1"/>
</dbReference>
<evidence type="ECO:0000313" key="8">
    <source>
        <dbReference type="EMBL" id="AWG25495.1"/>
    </source>
</evidence>
<evidence type="ECO:0000256" key="1">
    <source>
        <dbReference type="ARBA" id="ARBA00004651"/>
    </source>
</evidence>
<dbReference type="RefSeq" id="WP_108737085.1">
    <property type="nucleotide sequence ID" value="NZ_CP020919.1"/>
</dbReference>
<feature type="transmembrane region" description="Helical" evidence="6">
    <location>
        <begin position="12"/>
        <end position="30"/>
    </location>
</feature>
<keyword evidence="9" id="KW-1185">Reference proteome</keyword>
<organism evidence="8 9">
    <name type="scientific">Flavobacterium kingsejongi</name>
    <dbReference type="NCBI Taxonomy" id="1678728"/>
    <lineage>
        <taxon>Bacteria</taxon>
        <taxon>Pseudomonadati</taxon>
        <taxon>Bacteroidota</taxon>
        <taxon>Flavobacteriia</taxon>
        <taxon>Flavobacteriales</taxon>
        <taxon>Flavobacteriaceae</taxon>
        <taxon>Flavobacterium</taxon>
    </lineage>
</organism>
<dbReference type="Proteomes" id="UP000244677">
    <property type="component" value="Chromosome"/>
</dbReference>
<evidence type="ECO:0000256" key="5">
    <source>
        <dbReference type="ARBA" id="ARBA00023136"/>
    </source>
</evidence>
<gene>
    <name evidence="8" type="ORF">FK004_09725</name>
</gene>
<dbReference type="GO" id="GO:0020037">
    <property type="term" value="F:heme binding"/>
    <property type="evidence" value="ECO:0007669"/>
    <property type="project" value="TreeGrafter"/>
</dbReference>
<evidence type="ECO:0000256" key="6">
    <source>
        <dbReference type="SAM" id="Phobius"/>
    </source>
</evidence>
<proteinExistence type="predicted"/>